<proteinExistence type="predicted"/>
<protein>
    <recommendedName>
        <fullName evidence="4">PRC-barrel domain containing protein</fullName>
    </recommendedName>
</protein>
<organism evidence="2 3">
    <name type="scientific">Sphaerisporangium aureirubrum</name>
    <dbReference type="NCBI Taxonomy" id="1544736"/>
    <lineage>
        <taxon>Bacteria</taxon>
        <taxon>Bacillati</taxon>
        <taxon>Actinomycetota</taxon>
        <taxon>Actinomycetes</taxon>
        <taxon>Streptosporangiales</taxon>
        <taxon>Streptosporangiaceae</taxon>
        <taxon>Sphaerisporangium</taxon>
    </lineage>
</organism>
<feature type="compositionally biased region" description="Basic and acidic residues" evidence="1">
    <location>
        <begin position="125"/>
        <end position="142"/>
    </location>
</feature>
<evidence type="ECO:0000313" key="3">
    <source>
        <dbReference type="Proteomes" id="UP001596137"/>
    </source>
</evidence>
<name>A0ABW1NJG1_9ACTN</name>
<keyword evidence="3" id="KW-1185">Reference proteome</keyword>
<evidence type="ECO:0000313" key="2">
    <source>
        <dbReference type="EMBL" id="MFC6083529.1"/>
    </source>
</evidence>
<feature type="region of interest" description="Disordered" evidence="1">
    <location>
        <begin position="114"/>
        <end position="142"/>
    </location>
</feature>
<comment type="caution">
    <text evidence="2">The sequence shown here is derived from an EMBL/GenBank/DDBJ whole genome shotgun (WGS) entry which is preliminary data.</text>
</comment>
<evidence type="ECO:0008006" key="4">
    <source>
        <dbReference type="Google" id="ProtNLM"/>
    </source>
</evidence>
<sequence length="259" mass="28654">MTARTLHAHLHLLDRQVVRTTDGRLLCKVDDLEIEPGDAPYVTAILSGPLALGPRVGGVIGRLMTGTTLLFRKEEDPAPQRILMTQVTEIGSAVKVGTEVPEASLERWIRDHVIDPLPGSGTDDPGTREPRPVRRPDVPDRPRLSTLIGRRVLDQDETPIGQVADIQLTQDGPLLAETQHAFRLSGLIIVPRHTGQLFGYERGPGGNSPALVRTVIRRLHHDSRYASWDLIRDPGPPIRLDRARDALMPLRELFERPAG</sequence>
<accession>A0ABW1NJG1</accession>
<dbReference type="EMBL" id="JBHSRF010000029">
    <property type="protein sequence ID" value="MFC6083529.1"/>
    <property type="molecule type" value="Genomic_DNA"/>
</dbReference>
<dbReference type="RefSeq" id="WP_380755584.1">
    <property type="nucleotide sequence ID" value="NZ_JBHSRF010000029.1"/>
</dbReference>
<evidence type="ECO:0000256" key="1">
    <source>
        <dbReference type="SAM" id="MobiDB-lite"/>
    </source>
</evidence>
<gene>
    <name evidence="2" type="ORF">ACFP1K_20315</name>
</gene>
<dbReference type="Proteomes" id="UP001596137">
    <property type="component" value="Unassembled WGS sequence"/>
</dbReference>
<reference evidence="3" key="1">
    <citation type="journal article" date="2019" name="Int. J. Syst. Evol. Microbiol.">
        <title>The Global Catalogue of Microorganisms (GCM) 10K type strain sequencing project: providing services to taxonomists for standard genome sequencing and annotation.</title>
        <authorList>
            <consortium name="The Broad Institute Genomics Platform"/>
            <consortium name="The Broad Institute Genome Sequencing Center for Infectious Disease"/>
            <person name="Wu L."/>
            <person name="Ma J."/>
        </authorList>
    </citation>
    <scope>NUCLEOTIDE SEQUENCE [LARGE SCALE GENOMIC DNA]</scope>
    <source>
        <strain evidence="3">JCM 30346</strain>
    </source>
</reference>